<comment type="caution">
    <text evidence="1">The sequence shown here is derived from an EMBL/GenBank/DDBJ whole genome shotgun (WGS) entry which is preliminary data.</text>
</comment>
<dbReference type="AlphaFoldDB" id="A0ABD2KJK1"/>
<evidence type="ECO:0000313" key="2">
    <source>
        <dbReference type="Proteomes" id="UP001620626"/>
    </source>
</evidence>
<accession>A0ABD2KJK1</accession>
<organism evidence="1 2">
    <name type="scientific">Heterodera trifolii</name>
    <dbReference type="NCBI Taxonomy" id="157864"/>
    <lineage>
        <taxon>Eukaryota</taxon>
        <taxon>Metazoa</taxon>
        <taxon>Ecdysozoa</taxon>
        <taxon>Nematoda</taxon>
        <taxon>Chromadorea</taxon>
        <taxon>Rhabditida</taxon>
        <taxon>Tylenchina</taxon>
        <taxon>Tylenchomorpha</taxon>
        <taxon>Tylenchoidea</taxon>
        <taxon>Heteroderidae</taxon>
        <taxon>Heteroderinae</taxon>
        <taxon>Heterodera</taxon>
    </lineage>
</organism>
<keyword evidence="2" id="KW-1185">Reference proteome</keyword>
<dbReference type="Proteomes" id="UP001620626">
    <property type="component" value="Unassembled WGS sequence"/>
</dbReference>
<dbReference type="EMBL" id="JBICBT010000741">
    <property type="protein sequence ID" value="KAL3103031.1"/>
    <property type="molecule type" value="Genomic_DNA"/>
</dbReference>
<name>A0ABD2KJK1_9BILA</name>
<proteinExistence type="predicted"/>
<sequence>MPLQTSPNTRPPNLGQRFNKLNVLKLLSDGEEYKYFIAFSSKRPARHCTFITLVKFKNAERNLTQMFPECRLITADPAAEINANLTRQIGGTFVQAAVGGETAKEQPVNFWGKGN</sequence>
<reference evidence="1 2" key="1">
    <citation type="submission" date="2024-10" db="EMBL/GenBank/DDBJ databases">
        <authorList>
            <person name="Kim D."/>
        </authorList>
    </citation>
    <scope>NUCLEOTIDE SEQUENCE [LARGE SCALE GENOMIC DNA]</scope>
    <source>
        <strain evidence="1">BH-2024</strain>
    </source>
</reference>
<protein>
    <submittedName>
        <fullName evidence="1">Uncharacterized protein</fullName>
    </submittedName>
</protein>
<gene>
    <name evidence="1" type="ORF">niasHT_020756</name>
</gene>
<evidence type="ECO:0000313" key="1">
    <source>
        <dbReference type="EMBL" id="KAL3103031.1"/>
    </source>
</evidence>